<dbReference type="PROSITE" id="PS50983">
    <property type="entry name" value="FE_B12_PBP"/>
    <property type="match status" value="1"/>
</dbReference>
<keyword evidence="3" id="KW-0813">Transport</keyword>
<comment type="subcellular location">
    <subcellularLocation>
        <location evidence="1">Cell envelope</location>
    </subcellularLocation>
</comment>
<dbReference type="InterPro" id="IPR051313">
    <property type="entry name" value="Bact_iron-sidero_bind"/>
</dbReference>
<dbReference type="SUPFAM" id="SSF53807">
    <property type="entry name" value="Helical backbone' metal receptor"/>
    <property type="match status" value="1"/>
</dbReference>
<feature type="chain" id="PRO_5046969894" evidence="6">
    <location>
        <begin position="35"/>
        <end position="346"/>
    </location>
</feature>
<feature type="region of interest" description="Disordered" evidence="5">
    <location>
        <begin position="37"/>
        <end position="60"/>
    </location>
</feature>
<reference evidence="9" key="1">
    <citation type="journal article" date="2019" name="Int. J. Syst. Evol. Microbiol.">
        <title>The Global Catalogue of Microorganisms (GCM) 10K type strain sequencing project: providing services to taxonomists for standard genome sequencing and annotation.</title>
        <authorList>
            <consortium name="The Broad Institute Genomics Platform"/>
            <consortium name="The Broad Institute Genome Sequencing Center for Infectious Disease"/>
            <person name="Wu L."/>
            <person name="Ma J."/>
        </authorList>
    </citation>
    <scope>NUCLEOTIDE SEQUENCE [LARGE SCALE GENOMIC DNA]</scope>
    <source>
        <strain evidence="9">JCM 14736</strain>
    </source>
</reference>
<sequence length="346" mass="36491">MRIRHSAQQNTRSRRRLGAIAGAILVAATLSACASGGQGDAGEASGGTSGGWPRTIQTSDGKLTLKEQPKVIVSTSTTLTGSALAVGAPVVASASTSPNIDGLSDDQGFFNQWSKEAKAAKVKKLYENASPNIENAVEYAPDLILVSKNSGDSQMDSVAQLRKIAPVLVIDYSGESWQDVTRTIAEATGHESQAKEVISDYEQHLADVKKRIAVPQGTTSALMVFGDGSGAAALTKDSPHVQILQELGFRMAQIPDSVKGDTSMGADRKDIVNLSMENIQKGLTGDNWLVVSADKLAHDTVAKNPAFSTAPAVEAGKVQYTPGETFRLDYYSAGMMLDSLAKSYAK</sequence>
<evidence type="ECO:0000256" key="5">
    <source>
        <dbReference type="SAM" id="MobiDB-lite"/>
    </source>
</evidence>
<feature type="domain" description="Fe/B12 periplasmic-binding" evidence="7">
    <location>
        <begin position="71"/>
        <end position="346"/>
    </location>
</feature>
<dbReference type="PANTHER" id="PTHR30532:SF24">
    <property type="entry name" value="FERRIC ENTEROBACTIN-BINDING PERIPLASMIC PROTEIN FEPB"/>
    <property type="match status" value="1"/>
</dbReference>
<accession>A0ABP4XNI6</accession>
<evidence type="ECO:0000259" key="7">
    <source>
        <dbReference type="PROSITE" id="PS50983"/>
    </source>
</evidence>
<name>A0ABP4XNI6_9MICO</name>
<keyword evidence="4 6" id="KW-0732">Signal</keyword>
<dbReference type="InterPro" id="IPR002491">
    <property type="entry name" value="ABC_transptr_periplasmic_BD"/>
</dbReference>
<protein>
    <submittedName>
        <fullName evidence="8">Fe2+-enterobactin ABC transporter substrate-binding protein</fullName>
    </submittedName>
</protein>
<dbReference type="EMBL" id="BAAAOB010000001">
    <property type="protein sequence ID" value="GAA1789435.1"/>
    <property type="molecule type" value="Genomic_DNA"/>
</dbReference>
<dbReference type="RefSeq" id="WP_344031549.1">
    <property type="nucleotide sequence ID" value="NZ_BAAAOB010000001.1"/>
</dbReference>
<evidence type="ECO:0000256" key="3">
    <source>
        <dbReference type="ARBA" id="ARBA00022448"/>
    </source>
</evidence>
<comment type="similarity">
    <text evidence="2">Belongs to the bacterial solute-binding protein 8 family.</text>
</comment>
<keyword evidence="9" id="KW-1185">Reference proteome</keyword>
<dbReference type="Pfam" id="PF01497">
    <property type="entry name" value="Peripla_BP_2"/>
    <property type="match status" value="1"/>
</dbReference>
<evidence type="ECO:0000313" key="8">
    <source>
        <dbReference type="EMBL" id="GAA1789435.1"/>
    </source>
</evidence>
<gene>
    <name evidence="8" type="primary">fepB</name>
    <name evidence="8" type="ORF">GCM10009768_18120</name>
</gene>
<dbReference type="NCBIfam" id="NF008200">
    <property type="entry name" value="PRK10957.1"/>
    <property type="match status" value="1"/>
</dbReference>
<dbReference type="PANTHER" id="PTHR30532">
    <property type="entry name" value="IRON III DICITRATE-BINDING PERIPLASMIC PROTEIN"/>
    <property type="match status" value="1"/>
</dbReference>
<evidence type="ECO:0000256" key="2">
    <source>
        <dbReference type="ARBA" id="ARBA00008814"/>
    </source>
</evidence>
<proteinExistence type="inferred from homology"/>
<feature type="compositionally biased region" description="Gly residues" evidence="5">
    <location>
        <begin position="37"/>
        <end position="50"/>
    </location>
</feature>
<organism evidence="8 9">
    <name type="scientific">Leucobacter iarius</name>
    <dbReference type="NCBI Taxonomy" id="333963"/>
    <lineage>
        <taxon>Bacteria</taxon>
        <taxon>Bacillati</taxon>
        <taxon>Actinomycetota</taxon>
        <taxon>Actinomycetes</taxon>
        <taxon>Micrococcales</taxon>
        <taxon>Microbacteriaceae</taxon>
        <taxon>Leucobacter</taxon>
    </lineage>
</organism>
<dbReference type="PROSITE" id="PS51257">
    <property type="entry name" value="PROKAR_LIPOPROTEIN"/>
    <property type="match status" value="1"/>
</dbReference>
<dbReference type="Proteomes" id="UP001500851">
    <property type="component" value="Unassembled WGS sequence"/>
</dbReference>
<evidence type="ECO:0000256" key="1">
    <source>
        <dbReference type="ARBA" id="ARBA00004196"/>
    </source>
</evidence>
<feature type="signal peptide" evidence="6">
    <location>
        <begin position="1"/>
        <end position="34"/>
    </location>
</feature>
<comment type="caution">
    <text evidence="8">The sequence shown here is derived from an EMBL/GenBank/DDBJ whole genome shotgun (WGS) entry which is preliminary data.</text>
</comment>
<evidence type="ECO:0000256" key="4">
    <source>
        <dbReference type="ARBA" id="ARBA00022729"/>
    </source>
</evidence>
<evidence type="ECO:0000256" key="6">
    <source>
        <dbReference type="SAM" id="SignalP"/>
    </source>
</evidence>
<dbReference type="Gene3D" id="3.40.50.1980">
    <property type="entry name" value="Nitrogenase molybdenum iron protein domain"/>
    <property type="match status" value="2"/>
</dbReference>
<evidence type="ECO:0000313" key="9">
    <source>
        <dbReference type="Proteomes" id="UP001500851"/>
    </source>
</evidence>